<reference evidence="1" key="1">
    <citation type="submission" date="2021-06" db="EMBL/GenBank/DDBJ databases">
        <authorList>
            <person name="Kallberg Y."/>
            <person name="Tangrot J."/>
            <person name="Rosling A."/>
        </authorList>
    </citation>
    <scope>NUCLEOTIDE SEQUENCE</scope>
    <source>
        <strain evidence="1">IL203A</strain>
    </source>
</reference>
<organism evidence="1 2">
    <name type="scientific">Dentiscutata heterogama</name>
    <dbReference type="NCBI Taxonomy" id="1316150"/>
    <lineage>
        <taxon>Eukaryota</taxon>
        <taxon>Fungi</taxon>
        <taxon>Fungi incertae sedis</taxon>
        <taxon>Mucoromycota</taxon>
        <taxon>Glomeromycotina</taxon>
        <taxon>Glomeromycetes</taxon>
        <taxon>Diversisporales</taxon>
        <taxon>Gigasporaceae</taxon>
        <taxon>Dentiscutata</taxon>
    </lineage>
</organism>
<dbReference type="EMBL" id="CAJVPU010006192">
    <property type="protein sequence ID" value="CAG8557915.1"/>
    <property type="molecule type" value="Genomic_DNA"/>
</dbReference>
<evidence type="ECO:0000313" key="2">
    <source>
        <dbReference type="Proteomes" id="UP000789702"/>
    </source>
</evidence>
<feature type="non-terminal residue" evidence="1">
    <location>
        <position position="144"/>
    </location>
</feature>
<gene>
    <name evidence="1" type="ORF">DHETER_LOCUS5515</name>
</gene>
<name>A0ACA9LZH6_9GLOM</name>
<protein>
    <submittedName>
        <fullName evidence="1">11869_t:CDS:1</fullName>
    </submittedName>
</protein>
<proteinExistence type="predicted"/>
<dbReference type="Proteomes" id="UP000789702">
    <property type="component" value="Unassembled WGS sequence"/>
</dbReference>
<keyword evidence="2" id="KW-1185">Reference proteome</keyword>
<comment type="caution">
    <text evidence="1">The sequence shown here is derived from an EMBL/GenBank/DDBJ whole genome shotgun (WGS) entry which is preliminary data.</text>
</comment>
<sequence length="144" mass="16779">MILAKEYTSDKEIDIIYYFNNLHDICASLLLYDEKQVLKTIKDIYETDKHKKQLLITNFFFPSLTSQPVLKYKLEDLSSTSKSLKKCKKQVKGCSGALYKKFKTKQQAQKYIDEQKIKGDDLLNIWTDSYFKKNGKTDAIASIE</sequence>
<evidence type="ECO:0000313" key="1">
    <source>
        <dbReference type="EMBL" id="CAG8557915.1"/>
    </source>
</evidence>
<accession>A0ACA9LZH6</accession>